<sequence length="134" mass="13057">MFVVALLLFLPAAVAVVTGVLGLTGTLPPNRFFGVHTDEALRTEEAYRVANRVAGPTSVGAGLLLAAAGAIALVATVWVGLAAAAVALVVALFTLGAGVNAANEAIAGLAPAEVGGCGSSCGACSLRDACQPAK</sequence>
<evidence type="ECO:0000256" key="1">
    <source>
        <dbReference type="SAM" id="Phobius"/>
    </source>
</evidence>
<dbReference type="Pfam" id="PF13630">
    <property type="entry name" value="SdpI"/>
    <property type="match status" value="1"/>
</dbReference>
<keyword evidence="1" id="KW-1133">Transmembrane helix</keyword>
<dbReference type="Proteomes" id="UP000215506">
    <property type="component" value="Unassembled WGS sequence"/>
</dbReference>
<dbReference type="RefSeq" id="WP_039781597.1">
    <property type="nucleotide sequence ID" value="NZ_JAAXOR010000005.1"/>
</dbReference>
<organism evidence="2 3">
    <name type="scientific">Nocardia cerradoensis</name>
    <dbReference type="NCBI Taxonomy" id="85688"/>
    <lineage>
        <taxon>Bacteria</taxon>
        <taxon>Bacillati</taxon>
        <taxon>Actinomycetota</taxon>
        <taxon>Actinomycetes</taxon>
        <taxon>Mycobacteriales</taxon>
        <taxon>Nocardiaceae</taxon>
        <taxon>Nocardia</taxon>
    </lineage>
</organism>
<evidence type="ECO:0008006" key="4">
    <source>
        <dbReference type="Google" id="ProtNLM"/>
    </source>
</evidence>
<name>A0A231HBV6_9NOCA</name>
<accession>A0A231HBV6</accession>
<feature type="transmembrane region" description="Helical" evidence="1">
    <location>
        <begin position="63"/>
        <end position="93"/>
    </location>
</feature>
<keyword evidence="3" id="KW-1185">Reference proteome</keyword>
<reference evidence="2 3" key="1">
    <citation type="submission" date="2017-07" db="EMBL/GenBank/DDBJ databases">
        <title>First draft Genome Sequence of Nocardia cerradoensis isolated from human infection.</title>
        <authorList>
            <person name="Carrasco G."/>
        </authorList>
    </citation>
    <scope>NUCLEOTIDE SEQUENCE [LARGE SCALE GENOMIC DNA]</scope>
    <source>
        <strain evidence="2 3">CNM20130759</strain>
    </source>
</reference>
<protein>
    <recommendedName>
        <fullName evidence="4">SdpI family protein</fullName>
    </recommendedName>
</protein>
<keyword evidence="1" id="KW-0472">Membrane</keyword>
<dbReference type="InterPro" id="IPR025962">
    <property type="entry name" value="SdpI/YhfL"/>
</dbReference>
<proteinExistence type="predicted"/>
<comment type="caution">
    <text evidence="2">The sequence shown here is derived from an EMBL/GenBank/DDBJ whole genome shotgun (WGS) entry which is preliminary data.</text>
</comment>
<dbReference type="AlphaFoldDB" id="A0A231HBV6"/>
<evidence type="ECO:0000313" key="2">
    <source>
        <dbReference type="EMBL" id="OXR46302.1"/>
    </source>
</evidence>
<dbReference type="EMBL" id="NGAF01000002">
    <property type="protein sequence ID" value="OXR46302.1"/>
    <property type="molecule type" value="Genomic_DNA"/>
</dbReference>
<keyword evidence="1" id="KW-0812">Transmembrane</keyword>
<evidence type="ECO:0000313" key="3">
    <source>
        <dbReference type="Proteomes" id="UP000215506"/>
    </source>
</evidence>
<gene>
    <name evidence="2" type="ORF">B7C42_01268</name>
</gene>